<sequence length="560" mass="60331">MIQSDQTIDIDSESRVSRIELPADSDPSVHWLRMGDTLVLSSQTFPPYTATTSSIDHRDAPGSQPIDPTSSLRHWVDGFGQPTLITVDLPSATIIAQTDLPRNDLPRNGVATELTAIDADNQKFAFMQFNAKPFQAAPVVRFGRISSDGKFLEDGHFSITAAIESTVSSDAFTQRTSDTLIRYPWNDYLNPVTLPLGPATPVSLAVDDTFSLVSSVSESELDVLANDQLHELFGPAFISSLLDAPEGVSIHGSGRSIQVTSQALQGIERLSFRYVLSSNGKQSIADVDVDVVTMTEDDVTALVEMALQPVDVQGNPVTEIANGQTFYLEWTAKDLRSAGEGVYAAFFDLDLPSDRLQLTGEFQHLNDFKALGDGGGMDGVLDEMGVFSSDVEHPGNEQQTLLRIGVIAVGVGDVLITPTAADEPGHEILLRGRDTETPAESVRYLSTSLTITEAPVFDPLDTDEDGQVTAVDALRVVNFLGRYGVAPVDDLPQLLAAEETATGISLEETRRLDTNQNGSITALDALVIINRLGRIPETSEGETIGLFDAIDEIKPIATGE</sequence>
<dbReference type="Pfam" id="PF00404">
    <property type="entry name" value="Dockerin_1"/>
    <property type="match status" value="1"/>
</dbReference>
<dbReference type="GO" id="GO:0000272">
    <property type="term" value="P:polysaccharide catabolic process"/>
    <property type="evidence" value="ECO:0007669"/>
    <property type="project" value="InterPro"/>
</dbReference>
<accession>A0A517NFT0</accession>
<dbReference type="Gene3D" id="1.10.1330.10">
    <property type="entry name" value="Dockerin domain"/>
    <property type="match status" value="1"/>
</dbReference>
<dbReference type="GO" id="GO:0004553">
    <property type="term" value="F:hydrolase activity, hydrolyzing O-glycosyl compounds"/>
    <property type="evidence" value="ECO:0007669"/>
    <property type="project" value="InterPro"/>
</dbReference>
<dbReference type="Proteomes" id="UP000318538">
    <property type="component" value="Chromosome"/>
</dbReference>
<name>A0A517NFT0_9BACT</name>
<organism evidence="1 2">
    <name type="scientific">Rubripirellula lacrimiformis</name>
    <dbReference type="NCBI Taxonomy" id="1930273"/>
    <lineage>
        <taxon>Bacteria</taxon>
        <taxon>Pseudomonadati</taxon>
        <taxon>Planctomycetota</taxon>
        <taxon>Planctomycetia</taxon>
        <taxon>Pirellulales</taxon>
        <taxon>Pirellulaceae</taxon>
        <taxon>Rubripirellula</taxon>
    </lineage>
</organism>
<gene>
    <name evidence="1" type="ORF">K227x_43940</name>
</gene>
<evidence type="ECO:0000313" key="1">
    <source>
        <dbReference type="EMBL" id="QDT05987.1"/>
    </source>
</evidence>
<proteinExistence type="predicted"/>
<reference evidence="1 2" key="1">
    <citation type="submission" date="2019-02" db="EMBL/GenBank/DDBJ databases">
        <title>Deep-cultivation of Planctomycetes and their phenomic and genomic characterization uncovers novel biology.</title>
        <authorList>
            <person name="Wiegand S."/>
            <person name="Jogler M."/>
            <person name="Boedeker C."/>
            <person name="Pinto D."/>
            <person name="Vollmers J."/>
            <person name="Rivas-Marin E."/>
            <person name="Kohn T."/>
            <person name="Peeters S.H."/>
            <person name="Heuer A."/>
            <person name="Rast P."/>
            <person name="Oberbeckmann S."/>
            <person name="Bunk B."/>
            <person name="Jeske O."/>
            <person name="Meyerdierks A."/>
            <person name="Storesund J.E."/>
            <person name="Kallscheuer N."/>
            <person name="Luecker S."/>
            <person name="Lage O.M."/>
            <person name="Pohl T."/>
            <person name="Merkel B.J."/>
            <person name="Hornburger P."/>
            <person name="Mueller R.-W."/>
            <person name="Bruemmer F."/>
            <person name="Labrenz M."/>
            <person name="Spormann A.M."/>
            <person name="Op den Camp H."/>
            <person name="Overmann J."/>
            <person name="Amann R."/>
            <person name="Jetten M.S.M."/>
            <person name="Mascher T."/>
            <person name="Medema M.H."/>
            <person name="Devos D.P."/>
            <person name="Kaster A.-K."/>
            <person name="Ovreas L."/>
            <person name="Rohde M."/>
            <person name="Galperin M.Y."/>
            <person name="Jogler C."/>
        </authorList>
    </citation>
    <scope>NUCLEOTIDE SEQUENCE [LARGE SCALE GENOMIC DNA]</scope>
    <source>
        <strain evidence="1 2">K22_7</strain>
    </source>
</reference>
<dbReference type="KEGG" id="rlc:K227x_43940"/>
<dbReference type="EMBL" id="CP036525">
    <property type="protein sequence ID" value="QDT05987.1"/>
    <property type="molecule type" value="Genomic_DNA"/>
</dbReference>
<dbReference type="InterPro" id="IPR002105">
    <property type="entry name" value="Dockerin_1_rpt"/>
</dbReference>
<protein>
    <submittedName>
        <fullName evidence="1">Dockerin type I repeat protein</fullName>
    </submittedName>
</protein>
<evidence type="ECO:0000313" key="2">
    <source>
        <dbReference type="Proteomes" id="UP000318538"/>
    </source>
</evidence>
<dbReference type="InterPro" id="IPR036439">
    <property type="entry name" value="Dockerin_dom_sf"/>
</dbReference>
<keyword evidence="2" id="KW-1185">Reference proteome</keyword>
<dbReference type="AlphaFoldDB" id="A0A517NFT0"/>